<proteinExistence type="predicted"/>
<comment type="caution">
    <text evidence="6">The sequence shown here is derived from an EMBL/GenBank/DDBJ whole genome shotgun (WGS) entry which is preliminary data.</text>
</comment>
<dbReference type="PROSITE" id="PS50305">
    <property type="entry name" value="SIRTUIN"/>
    <property type="match status" value="1"/>
</dbReference>
<dbReference type="EMBL" id="JBHLVX010000051">
    <property type="protein sequence ID" value="MFC0269053.1"/>
    <property type="molecule type" value="Genomic_DNA"/>
</dbReference>
<gene>
    <name evidence="6" type="ORF">ACFFHW_13845</name>
</gene>
<reference evidence="6 7" key="1">
    <citation type="submission" date="2024-09" db="EMBL/GenBank/DDBJ databases">
        <authorList>
            <person name="Sun Q."/>
            <person name="Mori K."/>
        </authorList>
    </citation>
    <scope>NUCLEOTIDE SEQUENCE [LARGE SCALE GENOMIC DNA]</scope>
    <source>
        <strain evidence="6 7">CCM 7415</strain>
    </source>
</reference>
<keyword evidence="3" id="KW-0520">NAD</keyword>
<keyword evidence="4" id="KW-0479">Metal-binding</keyword>
<dbReference type="NCBIfam" id="NF003738">
    <property type="entry name" value="PRK05333.1"/>
    <property type="match status" value="1"/>
</dbReference>
<dbReference type="Proteomes" id="UP001589814">
    <property type="component" value="Unassembled WGS sequence"/>
</dbReference>
<feature type="binding site" evidence="4">
    <location>
        <position position="185"/>
    </location>
    <ligand>
        <name>Zn(2+)</name>
        <dbReference type="ChEBI" id="CHEBI:29105"/>
    </ligand>
</feature>
<feature type="binding site" evidence="4">
    <location>
        <position position="131"/>
    </location>
    <ligand>
        <name>Zn(2+)</name>
        <dbReference type="ChEBI" id="CHEBI:29105"/>
    </ligand>
</feature>
<evidence type="ECO:0000313" key="7">
    <source>
        <dbReference type="Proteomes" id="UP001589814"/>
    </source>
</evidence>
<evidence type="ECO:0000259" key="5">
    <source>
        <dbReference type="PROSITE" id="PS50305"/>
    </source>
</evidence>
<dbReference type="InterPro" id="IPR050134">
    <property type="entry name" value="NAD-dep_sirtuin_deacylases"/>
</dbReference>
<name>A0ABV6G6C2_9GAMM</name>
<accession>A0ABV6G6C2</accession>
<organism evidence="6 7">
    <name type="scientific">Kushneria aurantia</name>
    <dbReference type="NCBI Taxonomy" id="504092"/>
    <lineage>
        <taxon>Bacteria</taxon>
        <taxon>Pseudomonadati</taxon>
        <taxon>Pseudomonadota</taxon>
        <taxon>Gammaproteobacteria</taxon>
        <taxon>Oceanospirillales</taxon>
        <taxon>Halomonadaceae</taxon>
        <taxon>Kushneria</taxon>
    </lineage>
</organism>
<dbReference type="EC" id="2.3.1.286" evidence="1"/>
<evidence type="ECO:0000313" key="6">
    <source>
        <dbReference type="EMBL" id="MFC0269053.1"/>
    </source>
</evidence>
<dbReference type="Pfam" id="PF02146">
    <property type="entry name" value="SIR2"/>
    <property type="match status" value="1"/>
</dbReference>
<keyword evidence="2" id="KW-0808">Transferase</keyword>
<keyword evidence="7" id="KW-1185">Reference proteome</keyword>
<sequence length="288" mass="31954">MSSDATEALRQLSDMVREHAPLCVVTGAGVSTASGIPDYRDDQGGWKRPPPMTHQAFMASPAGRQRYWARSLVGFRLLAAAEPGRAHRALAGLERRGLIEGLITQNVDRLHQKAGSRRVVDLHGRADLVRCMNCQLLVRREFFHRQLAQLNPDWLGIEAEVAPDGDAYLEEVDFSDFHVPGCPRCGSGIFKPDVVFFGDNVPRWRLARAMRMLDDSRALLVVGSSLMVYSGYRFARRAVEQGMPIACINRGRTRADDLFDLKLSCAVDETLEDLLAGLETSEAGEFRG</sequence>
<evidence type="ECO:0000256" key="3">
    <source>
        <dbReference type="ARBA" id="ARBA00023027"/>
    </source>
</evidence>
<dbReference type="InterPro" id="IPR026590">
    <property type="entry name" value="Ssirtuin_cat_dom"/>
</dbReference>
<feature type="binding site" evidence="4">
    <location>
        <position position="134"/>
    </location>
    <ligand>
        <name>Zn(2+)</name>
        <dbReference type="ChEBI" id="CHEBI:29105"/>
    </ligand>
</feature>
<feature type="binding site" evidence="4">
    <location>
        <position position="182"/>
    </location>
    <ligand>
        <name>Zn(2+)</name>
        <dbReference type="ChEBI" id="CHEBI:29105"/>
    </ligand>
</feature>
<dbReference type="PANTHER" id="PTHR11085:SF10">
    <property type="entry name" value="NAD-DEPENDENT PROTEIN DEACYLASE SIRTUIN-5, MITOCHONDRIAL-RELATED"/>
    <property type="match status" value="1"/>
</dbReference>
<dbReference type="RefSeq" id="WP_019950952.1">
    <property type="nucleotide sequence ID" value="NZ_JBHLVX010000051.1"/>
</dbReference>
<dbReference type="InterPro" id="IPR029035">
    <property type="entry name" value="DHS-like_NAD/FAD-binding_dom"/>
</dbReference>
<dbReference type="PANTHER" id="PTHR11085">
    <property type="entry name" value="NAD-DEPENDENT PROTEIN DEACYLASE SIRTUIN-5, MITOCHONDRIAL-RELATED"/>
    <property type="match status" value="1"/>
</dbReference>
<dbReference type="InterPro" id="IPR003000">
    <property type="entry name" value="Sirtuin"/>
</dbReference>
<protein>
    <recommendedName>
        <fullName evidence="1">protein acetyllysine N-acetyltransferase</fullName>
        <ecNumber evidence="1">2.3.1.286</ecNumber>
    </recommendedName>
</protein>
<feature type="domain" description="Deacetylase sirtuin-type" evidence="5">
    <location>
        <begin position="1"/>
        <end position="281"/>
    </location>
</feature>
<dbReference type="Gene3D" id="3.30.1600.10">
    <property type="entry name" value="SIR2/SIRT2 'Small Domain"/>
    <property type="match status" value="1"/>
</dbReference>
<dbReference type="Gene3D" id="3.40.50.1220">
    <property type="entry name" value="TPP-binding domain"/>
    <property type="match status" value="1"/>
</dbReference>
<evidence type="ECO:0000256" key="2">
    <source>
        <dbReference type="ARBA" id="ARBA00022679"/>
    </source>
</evidence>
<evidence type="ECO:0000256" key="1">
    <source>
        <dbReference type="ARBA" id="ARBA00012928"/>
    </source>
</evidence>
<dbReference type="InterPro" id="IPR026591">
    <property type="entry name" value="Sirtuin_cat_small_dom_sf"/>
</dbReference>
<evidence type="ECO:0000256" key="4">
    <source>
        <dbReference type="PROSITE-ProRule" id="PRU00236"/>
    </source>
</evidence>
<dbReference type="SUPFAM" id="SSF52467">
    <property type="entry name" value="DHS-like NAD/FAD-binding domain"/>
    <property type="match status" value="1"/>
</dbReference>
<keyword evidence="4" id="KW-0862">Zinc</keyword>
<feature type="active site" description="Proton acceptor" evidence="4">
    <location>
        <position position="123"/>
    </location>
</feature>